<protein>
    <submittedName>
        <fullName evidence="2">15178_t:CDS:1</fullName>
    </submittedName>
</protein>
<keyword evidence="1" id="KW-0175">Coiled coil</keyword>
<organism evidence="2 3">
    <name type="scientific">Funneliformis geosporum</name>
    <dbReference type="NCBI Taxonomy" id="1117311"/>
    <lineage>
        <taxon>Eukaryota</taxon>
        <taxon>Fungi</taxon>
        <taxon>Fungi incertae sedis</taxon>
        <taxon>Mucoromycota</taxon>
        <taxon>Glomeromycotina</taxon>
        <taxon>Glomeromycetes</taxon>
        <taxon>Glomerales</taxon>
        <taxon>Glomeraceae</taxon>
        <taxon>Funneliformis</taxon>
    </lineage>
</organism>
<dbReference type="EMBL" id="CAMKVN010006206">
    <property type="protein sequence ID" value="CAI2190035.1"/>
    <property type="molecule type" value="Genomic_DNA"/>
</dbReference>
<comment type="caution">
    <text evidence="2">The sequence shown here is derived from an EMBL/GenBank/DDBJ whole genome shotgun (WGS) entry which is preliminary data.</text>
</comment>
<feature type="coiled-coil region" evidence="1">
    <location>
        <begin position="43"/>
        <end position="70"/>
    </location>
</feature>
<proteinExistence type="predicted"/>
<reference evidence="2" key="1">
    <citation type="submission" date="2022-08" db="EMBL/GenBank/DDBJ databases">
        <authorList>
            <person name="Kallberg Y."/>
            <person name="Tangrot J."/>
            <person name="Rosling A."/>
        </authorList>
    </citation>
    <scope>NUCLEOTIDE SEQUENCE</scope>
    <source>
        <strain evidence="2">Wild A</strain>
    </source>
</reference>
<evidence type="ECO:0000313" key="2">
    <source>
        <dbReference type="EMBL" id="CAI2190035.1"/>
    </source>
</evidence>
<gene>
    <name evidence="2" type="ORF">FWILDA_LOCUS14375</name>
</gene>
<evidence type="ECO:0000256" key="1">
    <source>
        <dbReference type="SAM" id="Coils"/>
    </source>
</evidence>
<accession>A0A9W4WZ44</accession>
<dbReference type="AlphaFoldDB" id="A0A9W4WZ44"/>
<feature type="non-terminal residue" evidence="2">
    <location>
        <position position="210"/>
    </location>
</feature>
<sequence length="210" mass="24161">MKRLKAKGSINQKELLFIFYDVIQILCQSSNIQTLQESNLKRRKIKELNVEESVSNVDELEENVNVVEYNDIPKLVFGEKYDDQLALDKDDLLFKNPNPSIISKFSTPISPALQNMNNVQLNISTNQATSEMLAILVDETKIMFLRACDPPPKEVAPRFADATRAYTEDYINNNRITLDEVPSIDDLGSYVDDMVIFQCLKIQWHRLMKN</sequence>
<keyword evidence="3" id="KW-1185">Reference proteome</keyword>
<dbReference type="Proteomes" id="UP001153678">
    <property type="component" value="Unassembled WGS sequence"/>
</dbReference>
<dbReference type="OrthoDB" id="2446681at2759"/>
<evidence type="ECO:0000313" key="3">
    <source>
        <dbReference type="Proteomes" id="UP001153678"/>
    </source>
</evidence>
<name>A0A9W4WZ44_9GLOM</name>